<evidence type="ECO:0000259" key="9">
    <source>
        <dbReference type="Pfam" id="PF01850"/>
    </source>
</evidence>
<gene>
    <name evidence="8" type="primary">vapC</name>
    <name evidence="10" type="ORF">BN8_01773</name>
</gene>
<comment type="cofactor">
    <cofactor evidence="1 8">
        <name>Mg(2+)</name>
        <dbReference type="ChEBI" id="CHEBI:18420"/>
    </cofactor>
</comment>
<dbReference type="AlphaFoldDB" id="I2GFS6"/>
<dbReference type="InterPro" id="IPR029060">
    <property type="entry name" value="PIN-like_dom_sf"/>
</dbReference>
<dbReference type="PANTHER" id="PTHR33653:SF1">
    <property type="entry name" value="RIBONUCLEASE VAPC2"/>
    <property type="match status" value="1"/>
</dbReference>
<dbReference type="HAMAP" id="MF_00265">
    <property type="entry name" value="VapC_Nob1"/>
    <property type="match status" value="1"/>
</dbReference>
<keyword evidence="4 8" id="KW-0479">Metal-binding</keyword>
<feature type="binding site" evidence="8">
    <location>
        <position position="5"/>
    </location>
    <ligand>
        <name>Mg(2+)</name>
        <dbReference type="ChEBI" id="CHEBI:18420"/>
    </ligand>
</feature>
<dbReference type="GO" id="GO:0016787">
    <property type="term" value="F:hydrolase activity"/>
    <property type="evidence" value="ECO:0007669"/>
    <property type="project" value="UniProtKB-KW"/>
</dbReference>
<keyword evidence="3 8" id="KW-0540">Nuclease</keyword>
<evidence type="ECO:0000256" key="6">
    <source>
        <dbReference type="ARBA" id="ARBA00022842"/>
    </source>
</evidence>
<dbReference type="Gene3D" id="3.40.50.1010">
    <property type="entry name" value="5'-nuclease"/>
    <property type="match status" value="1"/>
</dbReference>
<keyword evidence="5 8" id="KW-0378">Hydrolase</keyword>
<evidence type="ECO:0000256" key="1">
    <source>
        <dbReference type="ARBA" id="ARBA00001946"/>
    </source>
</evidence>
<dbReference type="PANTHER" id="PTHR33653">
    <property type="entry name" value="RIBONUCLEASE VAPC2"/>
    <property type="match status" value="1"/>
</dbReference>
<evidence type="ECO:0000256" key="3">
    <source>
        <dbReference type="ARBA" id="ARBA00022722"/>
    </source>
</evidence>
<reference evidence="10 11" key="1">
    <citation type="journal article" date="2012" name="J. Bacteriol.">
        <title>Genome Sequence of the Filamentous Bacterium Fibrisoma limi BUZ 3T.</title>
        <authorList>
            <person name="Filippini M."/>
            <person name="Qi W."/>
            <person name="Jaenicke S."/>
            <person name="Goesmann A."/>
            <person name="Smits T.H."/>
            <person name="Bagheri H.C."/>
        </authorList>
    </citation>
    <scope>NUCLEOTIDE SEQUENCE [LARGE SCALE GENOMIC DNA]</scope>
    <source>
        <strain evidence="11">BUZ 3T</strain>
    </source>
</reference>
<dbReference type="InterPro" id="IPR050556">
    <property type="entry name" value="Type_II_TA_system_RNase"/>
</dbReference>
<dbReference type="SUPFAM" id="SSF88723">
    <property type="entry name" value="PIN domain-like"/>
    <property type="match status" value="1"/>
</dbReference>
<evidence type="ECO:0000313" key="11">
    <source>
        <dbReference type="Proteomes" id="UP000009309"/>
    </source>
</evidence>
<comment type="caution">
    <text evidence="10">The sequence shown here is derived from an EMBL/GenBank/DDBJ whole genome shotgun (WGS) entry which is preliminary data.</text>
</comment>
<proteinExistence type="inferred from homology"/>
<evidence type="ECO:0000256" key="8">
    <source>
        <dbReference type="HAMAP-Rule" id="MF_00265"/>
    </source>
</evidence>
<dbReference type="RefSeq" id="WP_009281335.1">
    <property type="nucleotide sequence ID" value="NZ_CAIT01000006.1"/>
</dbReference>
<dbReference type="GO" id="GO:0004540">
    <property type="term" value="F:RNA nuclease activity"/>
    <property type="evidence" value="ECO:0007669"/>
    <property type="project" value="InterPro"/>
</dbReference>
<evidence type="ECO:0000256" key="4">
    <source>
        <dbReference type="ARBA" id="ARBA00022723"/>
    </source>
</evidence>
<comment type="function">
    <text evidence="8">Toxic component of a toxin-antitoxin (TA) system. An RNase.</text>
</comment>
<keyword evidence="6 8" id="KW-0460">Magnesium</keyword>
<feature type="domain" description="PIN" evidence="9">
    <location>
        <begin position="2"/>
        <end position="116"/>
    </location>
</feature>
<keyword evidence="8" id="KW-0800">Toxin</keyword>
<dbReference type="Proteomes" id="UP000009309">
    <property type="component" value="Unassembled WGS sequence"/>
</dbReference>
<feature type="binding site" evidence="8">
    <location>
        <position position="89"/>
    </location>
    <ligand>
        <name>Mg(2+)</name>
        <dbReference type="ChEBI" id="CHEBI:18420"/>
    </ligand>
</feature>
<dbReference type="InterPro" id="IPR002716">
    <property type="entry name" value="PIN_dom"/>
</dbReference>
<dbReference type="EMBL" id="CAIT01000006">
    <property type="protein sequence ID" value="CCH52751.1"/>
    <property type="molecule type" value="Genomic_DNA"/>
</dbReference>
<dbReference type="InterPro" id="IPR022907">
    <property type="entry name" value="VapC_family"/>
</dbReference>
<dbReference type="STRING" id="1185876.BN8_01773"/>
<protein>
    <recommendedName>
        <fullName evidence="8">Ribonuclease VapC</fullName>
        <shortName evidence="8">RNase VapC</shortName>
        <ecNumber evidence="8">3.1.-.-</ecNumber>
    </recommendedName>
    <alternativeName>
        <fullName evidence="8">Toxin VapC</fullName>
    </alternativeName>
</protein>
<evidence type="ECO:0000256" key="5">
    <source>
        <dbReference type="ARBA" id="ARBA00022801"/>
    </source>
</evidence>
<name>I2GFS6_9BACT</name>
<keyword evidence="11" id="KW-1185">Reference proteome</keyword>
<dbReference type="GO" id="GO:0000287">
    <property type="term" value="F:magnesium ion binding"/>
    <property type="evidence" value="ECO:0007669"/>
    <property type="project" value="UniProtKB-UniRule"/>
</dbReference>
<comment type="similarity">
    <text evidence="7 8">Belongs to the PINc/VapC protein family.</text>
</comment>
<evidence type="ECO:0000256" key="2">
    <source>
        <dbReference type="ARBA" id="ARBA00022649"/>
    </source>
</evidence>
<dbReference type="OrthoDB" id="5368631at2"/>
<organism evidence="10 11">
    <name type="scientific">Fibrisoma limi BUZ 3</name>
    <dbReference type="NCBI Taxonomy" id="1185876"/>
    <lineage>
        <taxon>Bacteria</taxon>
        <taxon>Pseudomonadati</taxon>
        <taxon>Bacteroidota</taxon>
        <taxon>Cytophagia</taxon>
        <taxon>Cytophagales</taxon>
        <taxon>Spirosomataceae</taxon>
        <taxon>Fibrisoma</taxon>
    </lineage>
</organism>
<accession>I2GFS6</accession>
<keyword evidence="2 8" id="KW-1277">Toxin-antitoxin system</keyword>
<evidence type="ECO:0000256" key="7">
    <source>
        <dbReference type="ARBA" id="ARBA00038093"/>
    </source>
</evidence>
<evidence type="ECO:0000313" key="10">
    <source>
        <dbReference type="EMBL" id="CCH52751.1"/>
    </source>
</evidence>
<sequence length="127" mass="14446">MILCDTSVFFAIFRGNEAVEAELKDIGYSNAAICDITIGEIYLGMRKSEERDTKELIRRFNRFAFTKDASRLFIEIMANLYSRQIGVPDALIAAIARANSLEVFTPNIDDFKRVDGLKLYKPSRKLV</sequence>
<dbReference type="GO" id="GO:0090729">
    <property type="term" value="F:toxin activity"/>
    <property type="evidence" value="ECO:0007669"/>
    <property type="project" value="UniProtKB-KW"/>
</dbReference>
<dbReference type="eggNOG" id="COG1487">
    <property type="taxonomic scope" value="Bacteria"/>
</dbReference>
<dbReference type="EC" id="3.1.-.-" evidence="8"/>
<dbReference type="Pfam" id="PF01850">
    <property type="entry name" value="PIN"/>
    <property type="match status" value="1"/>
</dbReference>